<dbReference type="EMBL" id="CM046392">
    <property type="protein sequence ID" value="KAI8555153.1"/>
    <property type="molecule type" value="Genomic_DNA"/>
</dbReference>
<gene>
    <name evidence="1" type="ORF">RHMOL_Rhmol05G0152400</name>
</gene>
<dbReference type="Proteomes" id="UP001062846">
    <property type="component" value="Chromosome 5"/>
</dbReference>
<evidence type="ECO:0000313" key="1">
    <source>
        <dbReference type="EMBL" id="KAI8555153.1"/>
    </source>
</evidence>
<name>A0ACC0NP37_RHOML</name>
<comment type="caution">
    <text evidence="1">The sequence shown here is derived from an EMBL/GenBank/DDBJ whole genome shotgun (WGS) entry which is preliminary data.</text>
</comment>
<protein>
    <submittedName>
        <fullName evidence="1">Uncharacterized protein</fullName>
    </submittedName>
</protein>
<evidence type="ECO:0000313" key="2">
    <source>
        <dbReference type="Proteomes" id="UP001062846"/>
    </source>
</evidence>
<sequence length="162" mass="18080">MATQTELAELKRAVQELNQKMDKQMVLVQGLVDLFTSVISKPDLGLVKEPLQARHTPVVRNKLCSKDMFKDLVEFHEARARPKEIAGSLFKASAEKEDICNKEIIPSAKRVHSLDSTMLYSGGVSKSSANPQSNRWNPPRAFSCFSTPLSTVYEKLLEAGFL</sequence>
<keyword evidence="2" id="KW-1185">Reference proteome</keyword>
<proteinExistence type="predicted"/>
<reference evidence="1" key="1">
    <citation type="submission" date="2022-02" db="EMBL/GenBank/DDBJ databases">
        <title>Plant Genome Project.</title>
        <authorList>
            <person name="Zhang R.-G."/>
        </authorList>
    </citation>
    <scope>NUCLEOTIDE SEQUENCE</scope>
    <source>
        <strain evidence="1">AT1</strain>
    </source>
</reference>
<organism evidence="1 2">
    <name type="scientific">Rhododendron molle</name>
    <name type="common">Chinese azalea</name>
    <name type="synonym">Azalea mollis</name>
    <dbReference type="NCBI Taxonomy" id="49168"/>
    <lineage>
        <taxon>Eukaryota</taxon>
        <taxon>Viridiplantae</taxon>
        <taxon>Streptophyta</taxon>
        <taxon>Embryophyta</taxon>
        <taxon>Tracheophyta</taxon>
        <taxon>Spermatophyta</taxon>
        <taxon>Magnoliopsida</taxon>
        <taxon>eudicotyledons</taxon>
        <taxon>Gunneridae</taxon>
        <taxon>Pentapetalae</taxon>
        <taxon>asterids</taxon>
        <taxon>Ericales</taxon>
        <taxon>Ericaceae</taxon>
        <taxon>Ericoideae</taxon>
        <taxon>Rhodoreae</taxon>
        <taxon>Rhododendron</taxon>
    </lineage>
</organism>
<accession>A0ACC0NP37</accession>